<evidence type="ECO:0000256" key="1">
    <source>
        <dbReference type="ARBA" id="ARBA00001933"/>
    </source>
</evidence>
<dbReference type="PANTHER" id="PTHR21152">
    <property type="entry name" value="AMINOTRANSFERASE CLASS V"/>
    <property type="match status" value="1"/>
</dbReference>
<dbReference type="InterPro" id="IPR015424">
    <property type="entry name" value="PyrdxlP-dep_Trfase"/>
</dbReference>
<keyword evidence="4" id="KW-0808">Transferase</keyword>
<evidence type="ECO:0000256" key="8">
    <source>
        <dbReference type="RuleBase" id="RU004075"/>
    </source>
</evidence>
<dbReference type="FunFam" id="3.40.640.10:FF:000027">
    <property type="entry name" value="Serine--pyruvate aminotransferase, mitochondrial"/>
    <property type="match status" value="1"/>
</dbReference>
<gene>
    <name evidence="11" type="ORF">SAMN05428642_101183</name>
</gene>
<keyword evidence="12" id="KW-1185">Reference proteome</keyword>
<comment type="cofactor">
    <cofactor evidence="1 7 9">
        <name>pyridoxal 5'-phosphate</name>
        <dbReference type="ChEBI" id="CHEBI:597326"/>
    </cofactor>
</comment>
<evidence type="ECO:0000256" key="3">
    <source>
        <dbReference type="ARBA" id="ARBA00022576"/>
    </source>
</evidence>
<evidence type="ECO:0000256" key="7">
    <source>
        <dbReference type="PIRSR" id="PIRSR000524-50"/>
    </source>
</evidence>
<dbReference type="OrthoDB" id="389074at2"/>
<feature type="binding site" evidence="6">
    <location>
        <position position="346"/>
    </location>
    <ligand>
        <name>substrate</name>
    </ligand>
</feature>
<evidence type="ECO:0000256" key="6">
    <source>
        <dbReference type="PIRSR" id="PIRSR000524-1"/>
    </source>
</evidence>
<feature type="domain" description="Aminotransferase class V" evidence="10">
    <location>
        <begin position="11"/>
        <end position="336"/>
    </location>
</feature>
<keyword evidence="3" id="KW-0032">Aminotransferase</keyword>
<evidence type="ECO:0000256" key="2">
    <source>
        <dbReference type="ARBA" id="ARBA00009236"/>
    </source>
</evidence>
<dbReference type="RefSeq" id="WP_072399727.1">
    <property type="nucleotide sequence ID" value="NZ_FPKV01000001.1"/>
</dbReference>
<proteinExistence type="inferred from homology"/>
<dbReference type="PIRSF" id="PIRSF000524">
    <property type="entry name" value="SPT"/>
    <property type="match status" value="1"/>
</dbReference>
<dbReference type="Gene3D" id="3.90.1150.10">
    <property type="entry name" value="Aspartate Aminotransferase, domain 1"/>
    <property type="match status" value="1"/>
</dbReference>
<keyword evidence="11" id="KW-0670">Pyruvate</keyword>
<organism evidence="11 12">
    <name type="scientific">Flaviramulus basaltis</name>
    <dbReference type="NCBI Taxonomy" id="369401"/>
    <lineage>
        <taxon>Bacteria</taxon>
        <taxon>Pseudomonadati</taxon>
        <taxon>Bacteroidota</taxon>
        <taxon>Flavobacteriia</taxon>
        <taxon>Flavobacteriales</taxon>
        <taxon>Flavobacteriaceae</taxon>
        <taxon>Flaviramulus</taxon>
    </lineage>
</organism>
<dbReference type="GO" id="GO:0008453">
    <property type="term" value="F:alanine-glyoxylate transaminase activity"/>
    <property type="evidence" value="ECO:0007669"/>
    <property type="project" value="TreeGrafter"/>
</dbReference>
<name>A0A1K2IA91_9FLAO</name>
<keyword evidence="5 7" id="KW-0663">Pyridoxal phosphate</keyword>
<feature type="modified residue" description="N6-(pyridoxal phosphate)lysine" evidence="7">
    <location>
        <position position="197"/>
    </location>
</feature>
<accession>A0A1K2IA91</accession>
<dbReference type="InterPro" id="IPR024169">
    <property type="entry name" value="SP_NH2Trfase/AEP_transaminase"/>
</dbReference>
<sequence length="370" mass="40982">MAYTFNPPKRYLMGPGPSDAHPRVLKAMASPLIGHLDPHFVNMMDEVKDMVQKAFLTKNNLTFVVSAPGSAGMETCLVNLLEPGDECIICINGVFGGRMAEIAERCGAKVHKVITPWGKVTSEQQIKDALKECPKPKLVALVHAETSTGALQPLEEISKLVHEVDSLLVVDAVTSFCGVPLKVDEWGIDAIYTGSQKNLSAPPGLSPVSFSPRAIEVLENRKTKVQSWFLDLNLVKNYWAGAKRAYHHTAPVSAVFALHEALNLVMEEGLENRWKRHYEVHEYLQKELEALGFRYLVDKEHRLPNLNSVYLPENVKDEAALRNTLLNDFNIEVGGGLGDFAGKIWRIGIMGESCTHNHVNMLIGALKEIL</sequence>
<evidence type="ECO:0000313" key="12">
    <source>
        <dbReference type="Proteomes" id="UP000182544"/>
    </source>
</evidence>
<comment type="similarity">
    <text evidence="2 8">Belongs to the class-V pyridoxal-phosphate-dependent aminotransferase family.</text>
</comment>
<dbReference type="InterPro" id="IPR020578">
    <property type="entry name" value="Aminotrans_V_PyrdxlP_BS"/>
</dbReference>
<dbReference type="GO" id="GO:0019265">
    <property type="term" value="P:glycine biosynthetic process, by transamination of glyoxylate"/>
    <property type="evidence" value="ECO:0007669"/>
    <property type="project" value="TreeGrafter"/>
</dbReference>
<dbReference type="InterPro" id="IPR015422">
    <property type="entry name" value="PyrdxlP-dep_Trfase_small"/>
</dbReference>
<dbReference type="PROSITE" id="PS00595">
    <property type="entry name" value="AA_TRANSFER_CLASS_5"/>
    <property type="match status" value="1"/>
</dbReference>
<reference evidence="11 12" key="1">
    <citation type="submission" date="2016-10" db="EMBL/GenBank/DDBJ databases">
        <authorList>
            <person name="de Groot N.N."/>
        </authorList>
    </citation>
    <scope>NUCLEOTIDE SEQUENCE [LARGE SCALE GENOMIC DNA]</scope>
    <source>
        <strain evidence="11 12">DSM 18180</strain>
    </source>
</reference>
<evidence type="ECO:0000256" key="9">
    <source>
        <dbReference type="RuleBase" id="RU004504"/>
    </source>
</evidence>
<protein>
    <submittedName>
        <fullName evidence="11">Alanine-glyoxylate transaminase / serine-glyoxylate transaminase / serine-pyruvate transaminase</fullName>
    </submittedName>
</protein>
<dbReference type="AlphaFoldDB" id="A0A1K2IA91"/>
<evidence type="ECO:0000313" key="11">
    <source>
        <dbReference type="EMBL" id="SFZ89348.1"/>
    </source>
</evidence>
<evidence type="ECO:0000256" key="4">
    <source>
        <dbReference type="ARBA" id="ARBA00022679"/>
    </source>
</evidence>
<dbReference type="PANTHER" id="PTHR21152:SF40">
    <property type="entry name" value="ALANINE--GLYOXYLATE AMINOTRANSFERASE"/>
    <property type="match status" value="1"/>
</dbReference>
<dbReference type="InterPro" id="IPR000192">
    <property type="entry name" value="Aminotrans_V_dom"/>
</dbReference>
<dbReference type="InterPro" id="IPR015421">
    <property type="entry name" value="PyrdxlP-dep_Trfase_major"/>
</dbReference>
<dbReference type="Pfam" id="PF00266">
    <property type="entry name" value="Aminotran_5"/>
    <property type="match status" value="1"/>
</dbReference>
<dbReference type="SUPFAM" id="SSF53383">
    <property type="entry name" value="PLP-dependent transferases"/>
    <property type="match status" value="1"/>
</dbReference>
<dbReference type="GO" id="GO:0004760">
    <property type="term" value="F:L-serine-pyruvate transaminase activity"/>
    <property type="evidence" value="ECO:0007669"/>
    <property type="project" value="TreeGrafter"/>
</dbReference>
<dbReference type="Gene3D" id="3.40.640.10">
    <property type="entry name" value="Type I PLP-dependent aspartate aminotransferase-like (Major domain)"/>
    <property type="match status" value="1"/>
</dbReference>
<evidence type="ECO:0000259" key="10">
    <source>
        <dbReference type="Pfam" id="PF00266"/>
    </source>
</evidence>
<dbReference type="EMBL" id="FPKV01000001">
    <property type="protein sequence ID" value="SFZ89348.1"/>
    <property type="molecule type" value="Genomic_DNA"/>
</dbReference>
<dbReference type="Proteomes" id="UP000182544">
    <property type="component" value="Unassembled WGS sequence"/>
</dbReference>
<dbReference type="CDD" id="cd06451">
    <property type="entry name" value="AGAT_like"/>
    <property type="match status" value="1"/>
</dbReference>
<evidence type="ECO:0000256" key="5">
    <source>
        <dbReference type="ARBA" id="ARBA00022898"/>
    </source>
</evidence>
<dbReference type="STRING" id="369401.SAMN05428642_101183"/>